<evidence type="ECO:0000256" key="10">
    <source>
        <dbReference type="RuleBase" id="RU004161"/>
    </source>
</evidence>
<dbReference type="Gene3D" id="3.20.20.70">
    <property type="entry name" value="Aldolase class I"/>
    <property type="match status" value="1"/>
</dbReference>
<protein>
    <recommendedName>
        <fullName evidence="4 9">Delta-aminolevulinic acid dehydratase</fullName>
        <ecNumber evidence="3 9">4.2.1.24</ecNumber>
    </recommendedName>
</protein>
<dbReference type="InterPro" id="IPR013785">
    <property type="entry name" value="Aldolase_TIM"/>
</dbReference>
<sequence length="330" mass="35239">MPRPDRPMRLRRTSALRGLVRETRLSPADLVLPLFVKDGDGLRDEITSMPGVYQLSVDEAVREAARAGRLGVSGVLLFGIPQHKDAEGSAATADDEAVQRAVRAIKAEVPDLAVVTDVCLCEYTDHGHCGFLGTDGALELESSLPQHVAAAVSHARAGADLVAPSSMIDGVVGAIRDGLDAAGFGHVGIFSYAVKYASAFYGPFRDAADSAPVFGDRRGHQMDPANAREALREAALDVDEGADLLMVKPALSYLDVIWRVREAFPDRPLGAYHVSGEYAMLKAAAERGWIDERRAALEALTSIKRAGADIVITYYATEAAEWLSEGGPKG</sequence>
<evidence type="ECO:0000256" key="9">
    <source>
        <dbReference type="RuleBase" id="RU000515"/>
    </source>
</evidence>
<evidence type="ECO:0000256" key="7">
    <source>
        <dbReference type="ARBA" id="ARBA00023244"/>
    </source>
</evidence>
<dbReference type="InterPro" id="IPR030656">
    <property type="entry name" value="ALAD_AS"/>
</dbReference>
<name>A0ABU3BU67_9BACT</name>
<dbReference type="GO" id="GO:0004655">
    <property type="term" value="F:porphobilinogen synthase activity"/>
    <property type="evidence" value="ECO:0007669"/>
    <property type="project" value="UniProtKB-EC"/>
</dbReference>
<keyword evidence="12" id="KW-1185">Reference proteome</keyword>
<comment type="pathway">
    <text evidence="1">Porphyrin-containing compound metabolism; protoporphyrin-IX biosynthesis; coproporphyrinogen-III from 5-aminolevulinate: step 1/4.</text>
</comment>
<evidence type="ECO:0000313" key="11">
    <source>
        <dbReference type="EMBL" id="MDT0632706.1"/>
    </source>
</evidence>
<dbReference type="PANTHER" id="PTHR11458">
    <property type="entry name" value="DELTA-AMINOLEVULINIC ACID DEHYDRATASE"/>
    <property type="match status" value="1"/>
</dbReference>
<gene>
    <name evidence="11" type="primary">hemB</name>
    <name evidence="11" type="ORF">RM540_13175</name>
</gene>
<comment type="catalytic activity">
    <reaction evidence="8 9">
        <text>2 5-aminolevulinate = porphobilinogen + 2 H2O + H(+)</text>
        <dbReference type="Rhea" id="RHEA:24064"/>
        <dbReference type="ChEBI" id="CHEBI:15377"/>
        <dbReference type="ChEBI" id="CHEBI:15378"/>
        <dbReference type="ChEBI" id="CHEBI:58126"/>
        <dbReference type="ChEBI" id="CHEBI:356416"/>
        <dbReference type="EC" id="4.2.1.24"/>
    </reaction>
</comment>
<dbReference type="PANTHER" id="PTHR11458:SF0">
    <property type="entry name" value="DELTA-AMINOLEVULINIC ACID DEHYDRATASE"/>
    <property type="match status" value="1"/>
</dbReference>
<evidence type="ECO:0000313" key="12">
    <source>
        <dbReference type="Proteomes" id="UP001267426"/>
    </source>
</evidence>
<keyword evidence="7 9" id="KW-0627">Porphyrin biosynthesis</keyword>
<dbReference type="SMART" id="SM01004">
    <property type="entry name" value="ALAD"/>
    <property type="match status" value="1"/>
</dbReference>
<dbReference type="NCBIfam" id="NF006762">
    <property type="entry name" value="PRK09283.1"/>
    <property type="match status" value="1"/>
</dbReference>
<keyword evidence="6 9" id="KW-0456">Lyase</keyword>
<dbReference type="EC" id="4.2.1.24" evidence="3 9"/>
<accession>A0ABU3BU67</accession>
<evidence type="ECO:0000256" key="1">
    <source>
        <dbReference type="ARBA" id="ARBA00004694"/>
    </source>
</evidence>
<keyword evidence="5" id="KW-0350">Heme biosynthesis</keyword>
<dbReference type="RefSeq" id="WP_311664851.1">
    <property type="nucleotide sequence ID" value="NZ_JAVRHT010000035.1"/>
</dbReference>
<evidence type="ECO:0000256" key="4">
    <source>
        <dbReference type="ARBA" id="ARBA00020771"/>
    </source>
</evidence>
<dbReference type="PROSITE" id="PS00169">
    <property type="entry name" value="D_ALA_DEHYDRATASE"/>
    <property type="match status" value="1"/>
</dbReference>
<dbReference type="Pfam" id="PF00490">
    <property type="entry name" value="ALAD"/>
    <property type="match status" value="1"/>
</dbReference>
<evidence type="ECO:0000256" key="5">
    <source>
        <dbReference type="ARBA" id="ARBA00023133"/>
    </source>
</evidence>
<evidence type="ECO:0000256" key="6">
    <source>
        <dbReference type="ARBA" id="ARBA00023239"/>
    </source>
</evidence>
<organism evidence="11 12">
    <name type="scientific">Rubrivirga litoralis</name>
    <dbReference type="NCBI Taxonomy" id="3075598"/>
    <lineage>
        <taxon>Bacteria</taxon>
        <taxon>Pseudomonadati</taxon>
        <taxon>Rhodothermota</taxon>
        <taxon>Rhodothermia</taxon>
        <taxon>Rhodothermales</taxon>
        <taxon>Rubricoccaceae</taxon>
        <taxon>Rubrivirga</taxon>
    </lineage>
</organism>
<evidence type="ECO:0000256" key="8">
    <source>
        <dbReference type="ARBA" id="ARBA00047651"/>
    </source>
</evidence>
<evidence type="ECO:0000256" key="3">
    <source>
        <dbReference type="ARBA" id="ARBA00012053"/>
    </source>
</evidence>
<comment type="caution">
    <text evidence="11">The sequence shown here is derived from an EMBL/GenBank/DDBJ whole genome shotgun (WGS) entry which is preliminary data.</text>
</comment>
<dbReference type="EMBL" id="JAVRHT010000035">
    <property type="protein sequence ID" value="MDT0632706.1"/>
    <property type="molecule type" value="Genomic_DNA"/>
</dbReference>
<dbReference type="InterPro" id="IPR001731">
    <property type="entry name" value="ALAD"/>
</dbReference>
<evidence type="ECO:0000256" key="2">
    <source>
        <dbReference type="ARBA" id="ARBA00008055"/>
    </source>
</evidence>
<dbReference type="CDD" id="cd00384">
    <property type="entry name" value="ALAD_PBGS"/>
    <property type="match status" value="1"/>
</dbReference>
<dbReference type="PRINTS" id="PR00144">
    <property type="entry name" value="DALDHYDRTASE"/>
</dbReference>
<reference evidence="11 12" key="1">
    <citation type="submission" date="2023-09" db="EMBL/GenBank/DDBJ databases">
        <authorList>
            <person name="Rey-Velasco X."/>
        </authorList>
    </citation>
    <scope>NUCLEOTIDE SEQUENCE [LARGE SCALE GENOMIC DNA]</scope>
    <source>
        <strain evidence="11 12">F394</strain>
    </source>
</reference>
<dbReference type="Proteomes" id="UP001267426">
    <property type="component" value="Unassembled WGS sequence"/>
</dbReference>
<dbReference type="PIRSF" id="PIRSF001415">
    <property type="entry name" value="Porphbilin_synth"/>
    <property type="match status" value="1"/>
</dbReference>
<proteinExistence type="inferred from homology"/>
<dbReference type="SUPFAM" id="SSF51569">
    <property type="entry name" value="Aldolase"/>
    <property type="match status" value="1"/>
</dbReference>
<comment type="subunit">
    <text evidence="9">Homooctamer.</text>
</comment>
<comment type="similarity">
    <text evidence="2 10">Belongs to the ALAD family.</text>
</comment>